<gene>
    <name evidence="2" type="ORF">NDU88_000587</name>
</gene>
<dbReference type="Proteomes" id="UP001066276">
    <property type="component" value="Chromosome 7"/>
</dbReference>
<evidence type="ECO:0000313" key="3">
    <source>
        <dbReference type="Proteomes" id="UP001066276"/>
    </source>
</evidence>
<dbReference type="AlphaFoldDB" id="A0AAV7P8P3"/>
<evidence type="ECO:0000313" key="2">
    <source>
        <dbReference type="EMBL" id="KAJ1122083.1"/>
    </source>
</evidence>
<organism evidence="2 3">
    <name type="scientific">Pleurodeles waltl</name>
    <name type="common">Iberian ribbed newt</name>
    <dbReference type="NCBI Taxonomy" id="8319"/>
    <lineage>
        <taxon>Eukaryota</taxon>
        <taxon>Metazoa</taxon>
        <taxon>Chordata</taxon>
        <taxon>Craniata</taxon>
        <taxon>Vertebrata</taxon>
        <taxon>Euteleostomi</taxon>
        <taxon>Amphibia</taxon>
        <taxon>Batrachia</taxon>
        <taxon>Caudata</taxon>
        <taxon>Salamandroidea</taxon>
        <taxon>Salamandridae</taxon>
        <taxon>Pleurodelinae</taxon>
        <taxon>Pleurodeles</taxon>
    </lineage>
</organism>
<reference evidence="2" key="1">
    <citation type="journal article" date="2022" name="bioRxiv">
        <title>Sequencing and chromosome-scale assembly of the giantPleurodeles waltlgenome.</title>
        <authorList>
            <person name="Brown T."/>
            <person name="Elewa A."/>
            <person name="Iarovenko S."/>
            <person name="Subramanian E."/>
            <person name="Araus A.J."/>
            <person name="Petzold A."/>
            <person name="Susuki M."/>
            <person name="Suzuki K.-i.T."/>
            <person name="Hayashi T."/>
            <person name="Toyoda A."/>
            <person name="Oliveira C."/>
            <person name="Osipova E."/>
            <person name="Leigh N.D."/>
            <person name="Simon A."/>
            <person name="Yun M.H."/>
        </authorList>
    </citation>
    <scope>NUCLEOTIDE SEQUENCE</scope>
    <source>
        <strain evidence="2">20211129_DDA</strain>
        <tissue evidence="2">Liver</tissue>
    </source>
</reference>
<keyword evidence="3" id="KW-1185">Reference proteome</keyword>
<accession>A0AAV7P8P3</accession>
<proteinExistence type="predicted"/>
<evidence type="ECO:0000256" key="1">
    <source>
        <dbReference type="SAM" id="MobiDB-lite"/>
    </source>
</evidence>
<comment type="caution">
    <text evidence="2">The sequence shown here is derived from an EMBL/GenBank/DDBJ whole genome shotgun (WGS) entry which is preliminary data.</text>
</comment>
<dbReference type="EMBL" id="JANPWB010000011">
    <property type="protein sequence ID" value="KAJ1122083.1"/>
    <property type="molecule type" value="Genomic_DNA"/>
</dbReference>
<feature type="region of interest" description="Disordered" evidence="1">
    <location>
        <begin position="105"/>
        <end position="159"/>
    </location>
</feature>
<feature type="compositionally biased region" description="Basic residues" evidence="1">
    <location>
        <begin position="26"/>
        <end position="39"/>
    </location>
</feature>
<sequence length="159" mass="18056">MVQGTMCYLHPGWKPPPFHHEQAQARQKKRNQQDSRRRRAATRYLSIGGKVILKDRKPGWKFRTPYEPGIWTVSKIMGTMITALRGCERVTRNILWFWKVNLPKAPQEEPGVEGSMWESERGSHNTQVSEDSGSVRPGSLNQPGPLAGTDQPEVVPPRS</sequence>
<feature type="region of interest" description="Disordered" evidence="1">
    <location>
        <begin position="13"/>
        <end position="39"/>
    </location>
</feature>
<name>A0AAV7P8P3_PLEWA</name>
<protein>
    <submittedName>
        <fullName evidence="2">Uncharacterized protein</fullName>
    </submittedName>
</protein>